<evidence type="ECO:0000313" key="3">
    <source>
        <dbReference type="EMBL" id="CAD9165302.1"/>
    </source>
</evidence>
<evidence type="ECO:0000259" key="2">
    <source>
        <dbReference type="PROSITE" id="PS50076"/>
    </source>
</evidence>
<feature type="region of interest" description="Disordered" evidence="1">
    <location>
        <begin position="1"/>
        <end position="69"/>
    </location>
</feature>
<feature type="compositionally biased region" description="Basic and acidic residues" evidence="1">
    <location>
        <begin position="1"/>
        <end position="27"/>
    </location>
</feature>
<sequence>MHPDKNGGTDEAKERFQEMKELYEALKERRRSGKDRPRPEPEPTAPPSDDGARITYDPADRGSMGGATSRMLHELRTLHQHYTVLRTGLQGCKRPAGHQGGS</sequence>
<dbReference type="InterPro" id="IPR036869">
    <property type="entry name" value="J_dom_sf"/>
</dbReference>
<name>A0A7S1WF97_ALECA</name>
<feature type="domain" description="J" evidence="2">
    <location>
        <begin position="1"/>
        <end position="60"/>
    </location>
</feature>
<accession>A0A7S1WF97</accession>
<reference evidence="3" key="1">
    <citation type="submission" date="2021-01" db="EMBL/GenBank/DDBJ databases">
        <authorList>
            <person name="Corre E."/>
            <person name="Pelletier E."/>
            <person name="Niang G."/>
            <person name="Scheremetjew M."/>
            <person name="Finn R."/>
            <person name="Kale V."/>
            <person name="Holt S."/>
            <person name="Cochrane G."/>
            <person name="Meng A."/>
            <person name="Brown T."/>
            <person name="Cohen L."/>
        </authorList>
    </citation>
    <scope>NUCLEOTIDE SEQUENCE</scope>
    <source>
        <strain evidence="3">OF101</strain>
    </source>
</reference>
<dbReference type="Gene3D" id="1.10.287.110">
    <property type="entry name" value="DnaJ domain"/>
    <property type="match status" value="1"/>
</dbReference>
<dbReference type="InterPro" id="IPR001623">
    <property type="entry name" value="DnaJ_domain"/>
</dbReference>
<gene>
    <name evidence="3" type="ORF">ACAT0790_LOCUS42070</name>
</gene>
<dbReference type="AlphaFoldDB" id="A0A7S1WF97"/>
<proteinExistence type="predicted"/>
<dbReference type="PROSITE" id="PS50076">
    <property type="entry name" value="DNAJ_2"/>
    <property type="match status" value="1"/>
</dbReference>
<protein>
    <recommendedName>
        <fullName evidence="2">J domain-containing protein</fullName>
    </recommendedName>
</protein>
<organism evidence="3">
    <name type="scientific">Alexandrium catenella</name>
    <name type="common">Red tide dinoflagellate</name>
    <name type="synonym">Gonyaulax catenella</name>
    <dbReference type="NCBI Taxonomy" id="2925"/>
    <lineage>
        <taxon>Eukaryota</taxon>
        <taxon>Sar</taxon>
        <taxon>Alveolata</taxon>
        <taxon>Dinophyceae</taxon>
        <taxon>Gonyaulacales</taxon>
        <taxon>Pyrocystaceae</taxon>
        <taxon>Alexandrium</taxon>
    </lineage>
</organism>
<dbReference type="SUPFAM" id="SSF46565">
    <property type="entry name" value="Chaperone J-domain"/>
    <property type="match status" value="1"/>
</dbReference>
<evidence type="ECO:0000256" key="1">
    <source>
        <dbReference type="SAM" id="MobiDB-lite"/>
    </source>
</evidence>
<dbReference type="EMBL" id="HBGE01070190">
    <property type="protein sequence ID" value="CAD9165302.1"/>
    <property type="molecule type" value="Transcribed_RNA"/>
</dbReference>
<dbReference type="CDD" id="cd06257">
    <property type="entry name" value="DnaJ"/>
    <property type="match status" value="1"/>
</dbReference>